<dbReference type="GO" id="GO:0005886">
    <property type="term" value="C:plasma membrane"/>
    <property type="evidence" value="ECO:0007669"/>
    <property type="project" value="UniProtKB-SubCell"/>
</dbReference>
<reference evidence="10 11" key="1">
    <citation type="submission" date="2015-12" db="EMBL/GenBank/DDBJ databases">
        <title>Draft Genome Sequence of Olsenella scatoligenes SK9K4T; a Producer of 3-Methylindole- (skatole) and 4-Methylphenol- (p-cresol) Isolated from Pig Feces.</title>
        <authorList>
            <person name="Li X."/>
            <person name="Borg B."/>
            <person name="Canibe N."/>
        </authorList>
    </citation>
    <scope>NUCLEOTIDE SEQUENCE [LARGE SCALE GENOMIC DNA]</scope>
    <source>
        <strain evidence="10 11">SK9K4</strain>
    </source>
</reference>
<dbReference type="RefSeq" id="WP_059055188.1">
    <property type="nucleotide sequence ID" value="NZ_LOJF01000010.1"/>
</dbReference>
<keyword evidence="5 7" id="KW-1133">Transmembrane helix</keyword>
<evidence type="ECO:0000313" key="11">
    <source>
        <dbReference type="Proteomes" id="UP000054078"/>
    </source>
</evidence>
<evidence type="ECO:0000256" key="2">
    <source>
        <dbReference type="ARBA" id="ARBA00006683"/>
    </source>
</evidence>
<organism evidence="10 11">
    <name type="scientific">Tractidigestivibacter scatoligenes</name>
    <name type="common">Olsenella scatoligenes</name>
    <dbReference type="NCBI Taxonomy" id="1299998"/>
    <lineage>
        <taxon>Bacteria</taxon>
        <taxon>Bacillati</taxon>
        <taxon>Actinomycetota</taxon>
        <taxon>Coriobacteriia</taxon>
        <taxon>Coriobacteriales</taxon>
        <taxon>Atopobiaceae</taxon>
        <taxon>Tractidigestivibacter</taxon>
    </lineage>
</organism>
<protein>
    <submittedName>
        <fullName evidence="10">Lipopolysaccharide biosynthesis protein</fullName>
    </submittedName>
</protein>
<dbReference type="InterPro" id="IPR003856">
    <property type="entry name" value="LPS_length_determ_N"/>
</dbReference>
<comment type="caution">
    <text evidence="10">The sequence shown here is derived from an EMBL/GenBank/DDBJ whole genome shotgun (WGS) entry which is preliminary data.</text>
</comment>
<evidence type="ECO:0000256" key="6">
    <source>
        <dbReference type="ARBA" id="ARBA00023136"/>
    </source>
</evidence>
<feature type="transmembrane region" description="Helical" evidence="7">
    <location>
        <begin position="167"/>
        <end position="188"/>
    </location>
</feature>
<dbReference type="PANTHER" id="PTHR32309">
    <property type="entry name" value="TYROSINE-PROTEIN KINASE"/>
    <property type="match status" value="1"/>
</dbReference>
<dbReference type="PANTHER" id="PTHR32309:SF31">
    <property type="entry name" value="CAPSULAR EXOPOLYSACCHARIDE FAMILY"/>
    <property type="match status" value="1"/>
</dbReference>
<dbReference type="EMBL" id="LOJF01000010">
    <property type="protein sequence ID" value="KUH58188.1"/>
    <property type="molecule type" value="Genomic_DNA"/>
</dbReference>
<keyword evidence="4 7" id="KW-0812">Transmembrane</keyword>
<keyword evidence="3" id="KW-1003">Cell membrane</keyword>
<accession>A0A100YV08</accession>
<dbReference type="Pfam" id="PF02706">
    <property type="entry name" value="Wzz"/>
    <property type="match status" value="1"/>
</dbReference>
<dbReference type="OrthoDB" id="2360475at2"/>
<feature type="domain" description="Polysaccharide chain length determinant N-terminal" evidence="8">
    <location>
        <begin position="2"/>
        <end position="92"/>
    </location>
</feature>
<feature type="domain" description="Tyrosine-protein kinase G-rich" evidence="9">
    <location>
        <begin position="142"/>
        <end position="187"/>
    </location>
</feature>
<evidence type="ECO:0000256" key="5">
    <source>
        <dbReference type="ARBA" id="ARBA00022989"/>
    </source>
</evidence>
<evidence type="ECO:0000256" key="3">
    <source>
        <dbReference type="ARBA" id="ARBA00022475"/>
    </source>
</evidence>
<keyword evidence="6 7" id="KW-0472">Membrane</keyword>
<sequence>MTLLELFHLLRKHLRLVILLPIACAVVTGVYAHFLPNQYTASTSMYVLSKSTAADGTTAVTQGDLSASQMLTNDVATLIKSDRVKGDVAKQLGLDGLNGYSIDVTSSTTTRVIDLAVTGTDPNESAQVANALVADVSDVAVQVMNVQSVNVIDSAVAPTSPSGPRRALYTAVAFLVGLFAAIVIVVVADMADTRVRNSKDAEVIADLPVVGHFPKVEGM</sequence>
<evidence type="ECO:0000259" key="9">
    <source>
        <dbReference type="Pfam" id="PF13807"/>
    </source>
</evidence>
<comment type="subcellular location">
    <subcellularLocation>
        <location evidence="1">Cell membrane</location>
        <topology evidence="1">Multi-pass membrane protein</topology>
    </subcellularLocation>
</comment>
<evidence type="ECO:0000313" key="10">
    <source>
        <dbReference type="EMBL" id="KUH58188.1"/>
    </source>
</evidence>
<dbReference type="STRING" id="1299998.AUL39_08220"/>
<dbReference type="InterPro" id="IPR050445">
    <property type="entry name" value="Bact_polysacc_biosynth/exp"/>
</dbReference>
<evidence type="ECO:0000256" key="1">
    <source>
        <dbReference type="ARBA" id="ARBA00004651"/>
    </source>
</evidence>
<evidence type="ECO:0000259" key="8">
    <source>
        <dbReference type="Pfam" id="PF02706"/>
    </source>
</evidence>
<dbReference type="AlphaFoldDB" id="A0A100YV08"/>
<gene>
    <name evidence="10" type="ORF">AUL39_08220</name>
</gene>
<comment type="similarity">
    <text evidence="2">Belongs to the CpsC/CapA family.</text>
</comment>
<proteinExistence type="inferred from homology"/>
<name>A0A100YV08_TRASO</name>
<dbReference type="InterPro" id="IPR032807">
    <property type="entry name" value="GNVR"/>
</dbReference>
<keyword evidence="11" id="KW-1185">Reference proteome</keyword>
<dbReference type="Pfam" id="PF13807">
    <property type="entry name" value="GNVR"/>
    <property type="match status" value="1"/>
</dbReference>
<dbReference type="Proteomes" id="UP000054078">
    <property type="component" value="Unassembled WGS sequence"/>
</dbReference>
<evidence type="ECO:0000256" key="4">
    <source>
        <dbReference type="ARBA" id="ARBA00022692"/>
    </source>
</evidence>
<evidence type="ECO:0000256" key="7">
    <source>
        <dbReference type="SAM" id="Phobius"/>
    </source>
</evidence>